<evidence type="ECO:0000313" key="2">
    <source>
        <dbReference type="EMBL" id="CAA9562053.1"/>
    </source>
</evidence>
<name>A0A6J4UXJ7_9BACT</name>
<evidence type="ECO:0000256" key="1">
    <source>
        <dbReference type="SAM" id="MobiDB-lite"/>
    </source>
</evidence>
<reference evidence="2" key="1">
    <citation type="submission" date="2020-02" db="EMBL/GenBank/DDBJ databases">
        <authorList>
            <person name="Meier V. D."/>
        </authorList>
    </citation>
    <scope>NUCLEOTIDE SEQUENCE</scope>
    <source>
        <strain evidence="2">AVDCRST_MAG87</strain>
    </source>
</reference>
<proteinExistence type="predicted"/>
<protein>
    <submittedName>
        <fullName evidence="2">Uncharacterized protein</fullName>
    </submittedName>
</protein>
<dbReference type="AlphaFoldDB" id="A0A6J4UXJ7"/>
<gene>
    <name evidence="2" type="ORF">AVDCRST_MAG87-1658</name>
</gene>
<organism evidence="2">
    <name type="scientific">uncultured Thermomicrobiales bacterium</name>
    <dbReference type="NCBI Taxonomy" id="1645740"/>
    <lineage>
        <taxon>Bacteria</taxon>
        <taxon>Pseudomonadati</taxon>
        <taxon>Thermomicrobiota</taxon>
        <taxon>Thermomicrobia</taxon>
        <taxon>Thermomicrobiales</taxon>
        <taxon>environmental samples</taxon>
    </lineage>
</organism>
<feature type="region of interest" description="Disordered" evidence="1">
    <location>
        <begin position="23"/>
        <end position="49"/>
    </location>
</feature>
<sequence length="49" mass="5506">MTSSIRRATPEIQLDQRKEWLRAGSKRTRATSHPLPCGVIEPARASTNM</sequence>
<accession>A0A6J4UXJ7</accession>
<dbReference type="EMBL" id="CADCWJ010000369">
    <property type="protein sequence ID" value="CAA9562053.1"/>
    <property type="molecule type" value="Genomic_DNA"/>
</dbReference>